<proteinExistence type="predicted"/>
<sequence>METYLKALLKCTLPLRICESHLKPAFYLSKVNGKLANLYGRLFVYCVKKREEEEKRMYAMARLFIAYDGALEGGRDQDWWFEQCASRMSESIEYWSGKVPTRVQYEMSCAEPMEYPMAYVYWQNRIGYFRAKEFLTRNKYWIAAVAILGVL</sequence>
<reference evidence="1" key="1">
    <citation type="submission" date="2020-12" db="EMBL/GenBank/DDBJ databases">
        <authorList>
            <person name="Hu Z."/>
        </authorList>
    </citation>
    <scope>NUCLEOTIDE SEQUENCE</scope>
</reference>
<evidence type="ECO:0000313" key="1">
    <source>
        <dbReference type="EMBL" id="QQK88537.1"/>
    </source>
</evidence>
<accession>A0A7T7CLA3</accession>
<name>A0A7T7CLA3_9CAUD</name>
<dbReference type="EMBL" id="MW423737">
    <property type="protein sequence ID" value="QQK88537.1"/>
    <property type="molecule type" value="Genomic_DNA"/>
</dbReference>
<organism evidence="1">
    <name type="scientific">Vibrio phage PH669</name>
    <dbReference type="NCBI Taxonomy" id="2800823"/>
    <lineage>
        <taxon>Viruses</taxon>
        <taxon>Duplodnaviria</taxon>
        <taxon>Heunggongvirae</taxon>
        <taxon>Uroviricota</taxon>
        <taxon>Caudoviricetes</taxon>
        <taxon>Queuovirinae</taxon>
    </lineage>
</organism>
<protein>
    <submittedName>
        <fullName evidence="1">Uncharacterized protein</fullName>
    </submittedName>
</protein>